<dbReference type="Proteomes" id="UP000711488">
    <property type="component" value="Unassembled WGS sequence"/>
</dbReference>
<comment type="caution">
    <text evidence="2">The sequence shown here is derived from an EMBL/GenBank/DDBJ whole genome shotgun (WGS) entry which is preliminary data.</text>
</comment>
<dbReference type="OrthoDB" id="2588832at2759"/>
<reference evidence="2" key="3">
    <citation type="submission" date="2019-06" db="EMBL/GenBank/DDBJ databases">
        <authorList>
            <person name="Poynton C."/>
            <person name="Hasenbein S."/>
            <person name="Benoit J.B."/>
            <person name="Sepulveda M.S."/>
            <person name="Poelchau M.F."/>
            <person name="Murali S.C."/>
            <person name="Chen S."/>
            <person name="Glastad K.M."/>
            <person name="Werren J.H."/>
            <person name="Vineis J.H."/>
            <person name="Bowen J.L."/>
            <person name="Friedrich M."/>
            <person name="Jones J."/>
            <person name="Robertson H.M."/>
            <person name="Feyereisen R."/>
            <person name="Mechler-Hickson A."/>
            <person name="Mathers N."/>
            <person name="Lee C.E."/>
            <person name="Colbourne J.K."/>
            <person name="Biales A."/>
            <person name="Johnston J.S."/>
            <person name="Wellborn G.A."/>
            <person name="Rosendale A.J."/>
            <person name="Cridge A.G."/>
            <person name="Munoz-Torres M.C."/>
            <person name="Bain P.A."/>
            <person name="Manny A.R."/>
            <person name="Major K.M."/>
            <person name="Lambert F.N."/>
            <person name="Vulpe C.D."/>
            <person name="Tuck P."/>
            <person name="Blalock B.J."/>
            <person name="Lin Y.-Y."/>
            <person name="Smith M.E."/>
            <person name="Ochoa-Acuna H."/>
            <person name="Chen M.-J.M."/>
            <person name="Childers C.P."/>
            <person name="Qu J."/>
            <person name="Dugan S."/>
            <person name="Lee S.L."/>
            <person name="Chao H."/>
            <person name="Dinh H."/>
            <person name="Han Y."/>
            <person name="Doddapaneni H."/>
            <person name="Worley K.C."/>
            <person name="Muzny D.M."/>
            <person name="Gibbs R.A."/>
            <person name="Richards S."/>
        </authorList>
    </citation>
    <scope>NUCLEOTIDE SEQUENCE</scope>
    <source>
        <strain evidence="2">HAZT.00-mixed</strain>
        <tissue evidence="2">Whole organism</tissue>
    </source>
</reference>
<reference evidence="2" key="2">
    <citation type="journal article" date="2018" name="Environ. Sci. Technol.">
        <title>The Toxicogenome of Hyalella azteca: A Model for Sediment Ecotoxicology and Evolutionary Toxicology.</title>
        <authorList>
            <person name="Poynton H.C."/>
            <person name="Hasenbein S."/>
            <person name="Benoit J.B."/>
            <person name="Sepulveda M.S."/>
            <person name="Poelchau M.F."/>
            <person name="Hughes D.S.T."/>
            <person name="Murali S.C."/>
            <person name="Chen S."/>
            <person name="Glastad K.M."/>
            <person name="Goodisman M.A.D."/>
            <person name="Werren J.H."/>
            <person name="Vineis J.H."/>
            <person name="Bowen J.L."/>
            <person name="Friedrich M."/>
            <person name="Jones J."/>
            <person name="Robertson H.M."/>
            <person name="Feyereisen R."/>
            <person name="Mechler-Hickson A."/>
            <person name="Mathers N."/>
            <person name="Lee C.E."/>
            <person name="Colbourne J.K."/>
            <person name="Biales A."/>
            <person name="Johnston J.S."/>
            <person name="Wellborn G.A."/>
            <person name="Rosendale A.J."/>
            <person name="Cridge A.G."/>
            <person name="Munoz-Torres M.C."/>
            <person name="Bain P.A."/>
            <person name="Manny A.R."/>
            <person name="Major K.M."/>
            <person name="Lambert F.N."/>
            <person name="Vulpe C.D."/>
            <person name="Tuck P."/>
            <person name="Blalock B.J."/>
            <person name="Lin Y.Y."/>
            <person name="Smith M.E."/>
            <person name="Ochoa-Acuna H."/>
            <person name="Chen M.M."/>
            <person name="Childers C.P."/>
            <person name="Qu J."/>
            <person name="Dugan S."/>
            <person name="Lee S.L."/>
            <person name="Chao H."/>
            <person name="Dinh H."/>
            <person name="Han Y."/>
            <person name="Doddapaneni H."/>
            <person name="Worley K.C."/>
            <person name="Muzny D.M."/>
            <person name="Gibbs R.A."/>
            <person name="Richards S."/>
        </authorList>
    </citation>
    <scope>NUCLEOTIDE SEQUENCE</scope>
    <source>
        <strain evidence="2">HAZT.00-mixed</strain>
        <tissue evidence="2">Whole organism</tissue>
    </source>
</reference>
<sequence length="146" mass="16404">MMIWRWWCNCKLQSLGSAPKLAGPKVTPLTASWQSTAAAPQSSTKTKPKSAPETSPSFVKNIFCGRLVTDQILPYPNVLTEEQTENLNMLIDPTEKFFQVSQPKRIFNQTAKVILSLVSYEATALQFALGFRKLEKEVQVFTAKHL</sequence>
<gene>
    <name evidence="2" type="ORF">HAZT_HAZT006848</name>
</gene>
<proteinExistence type="predicted"/>
<evidence type="ECO:0000256" key="1">
    <source>
        <dbReference type="SAM" id="MobiDB-lite"/>
    </source>
</evidence>
<dbReference type="AlphaFoldDB" id="A0A6A0GRV3"/>
<reference evidence="2" key="1">
    <citation type="submission" date="2014-08" db="EMBL/GenBank/DDBJ databases">
        <authorList>
            <person name="Murali S."/>
            <person name="Richards S."/>
            <person name="Bandaranaike D."/>
            <person name="Bellair M."/>
            <person name="Blankenburg K."/>
            <person name="Chao H."/>
            <person name="Dinh H."/>
            <person name="Doddapaneni H."/>
            <person name="Dugan-Rocha S."/>
            <person name="Elkadiri S."/>
            <person name="Gnanaolivu R."/>
            <person name="Hughes D."/>
            <person name="Lee S."/>
            <person name="Li M."/>
            <person name="Ming W."/>
            <person name="Munidasa M."/>
            <person name="Muniz J."/>
            <person name="Nguyen L."/>
            <person name="Osuji N."/>
            <person name="Pu L.-L."/>
            <person name="Puazo M."/>
            <person name="Skinner E."/>
            <person name="Qu C."/>
            <person name="Quiroz J."/>
            <person name="Raj R."/>
            <person name="Weissenberger G."/>
            <person name="Xin Y."/>
            <person name="Zou X."/>
            <person name="Han Y."/>
            <person name="Worley K."/>
            <person name="Muzny D."/>
            <person name="Gibbs R."/>
        </authorList>
    </citation>
    <scope>NUCLEOTIDE SEQUENCE</scope>
    <source>
        <strain evidence="2">HAZT.00-mixed</strain>
        <tissue evidence="2">Whole organism</tissue>
    </source>
</reference>
<protein>
    <submittedName>
        <fullName evidence="2">Uncharacterized protein</fullName>
    </submittedName>
</protein>
<feature type="compositionally biased region" description="Polar residues" evidence="1">
    <location>
        <begin position="33"/>
        <end position="45"/>
    </location>
</feature>
<evidence type="ECO:0000313" key="2">
    <source>
        <dbReference type="EMBL" id="KAA0185917.1"/>
    </source>
</evidence>
<accession>A0A6A0GRV3</accession>
<name>A0A6A0GRV3_HYAAZ</name>
<feature type="region of interest" description="Disordered" evidence="1">
    <location>
        <begin position="33"/>
        <end position="55"/>
    </location>
</feature>
<dbReference type="EMBL" id="JQDR03015945">
    <property type="protein sequence ID" value="KAA0185917.1"/>
    <property type="molecule type" value="Genomic_DNA"/>
</dbReference>
<organism evidence="2">
    <name type="scientific">Hyalella azteca</name>
    <name type="common">Amphipod</name>
    <dbReference type="NCBI Taxonomy" id="294128"/>
    <lineage>
        <taxon>Eukaryota</taxon>
        <taxon>Metazoa</taxon>
        <taxon>Ecdysozoa</taxon>
        <taxon>Arthropoda</taxon>
        <taxon>Crustacea</taxon>
        <taxon>Multicrustacea</taxon>
        <taxon>Malacostraca</taxon>
        <taxon>Eumalacostraca</taxon>
        <taxon>Peracarida</taxon>
        <taxon>Amphipoda</taxon>
        <taxon>Senticaudata</taxon>
        <taxon>Talitrida</taxon>
        <taxon>Talitroidea</taxon>
        <taxon>Hyalellidae</taxon>
        <taxon>Hyalella</taxon>
    </lineage>
</organism>